<dbReference type="Gene3D" id="1.20.120.160">
    <property type="entry name" value="HPT domain"/>
    <property type="match status" value="1"/>
</dbReference>
<dbReference type="GO" id="GO:0000160">
    <property type="term" value="P:phosphorelay signal transduction system"/>
    <property type="evidence" value="ECO:0007669"/>
    <property type="project" value="UniProtKB-KW"/>
</dbReference>
<sequence length="592" mass="67070">MTQTIELTDADVVDELKVAAELLRDTLETLLEDSEDEAEEKATIASALEEIAGIFTVLSWDHAVQYTTQAGKHVAALSAFGEGDAEDFVLRYCLLLEQSIDIFTDLGRMQESDVVEGFDAGAEVNEELNLTLIKMLRTLYQKQLLQLIRTNSMEGPLNALNALSRDISASLPEVNGRDWSLLSFYLQALLNHERPLSVETHRLLAQLDGRLAQLLDHQAITPDVSEALLSTVRTLANGDHFIEKSILVQNVYSISPAVYKRFGQALKDDLIKIHEQLERVYLDQAQRIRLEEFMPFLHKLIKVLDFMGLKRLSVLTTDLVNAMERLIAEPMESNEFNELVSQYWVLESYLADLWGTREQPVPLSYNETQNWAYINAKHRALKLFVAQYGQLRDAIAKSKDAAKLAELQKVLYDLVKAEGMLSIVHSLTRYFNDDFMLRQLSQEALGEVALAVEYISNMHLENREVSAQVIEGAKDHLQRHQALTRALNQYSDVDVEMIMACKEDFDALVSEFSEAIDVMPMDARNYEALIRIAHTLRGNAALMKLTEAEHAAAALERAMTRSSANDAAAICEYRLQFLHIIELFNQFLQPYQ</sequence>
<evidence type="ECO:0000313" key="5">
    <source>
        <dbReference type="EMBL" id="MBS7824184.1"/>
    </source>
</evidence>
<evidence type="ECO:0000256" key="1">
    <source>
        <dbReference type="ARBA" id="ARBA00023012"/>
    </source>
</evidence>
<proteinExistence type="predicted"/>
<keyword evidence="2" id="KW-0597">Phosphoprotein</keyword>
<dbReference type="InterPro" id="IPR058661">
    <property type="entry name" value="FimL_2nd"/>
</dbReference>
<keyword evidence="1" id="KW-0902">Two-component regulatory system</keyword>
<dbReference type="PROSITE" id="PS50894">
    <property type="entry name" value="HPT"/>
    <property type="match status" value="1"/>
</dbReference>
<evidence type="ECO:0000259" key="4">
    <source>
        <dbReference type="PROSITE" id="PS50894"/>
    </source>
</evidence>
<dbReference type="GO" id="GO:0004672">
    <property type="term" value="F:protein kinase activity"/>
    <property type="evidence" value="ECO:0007669"/>
    <property type="project" value="UniProtKB-ARBA"/>
</dbReference>
<dbReference type="Proteomes" id="UP000680020">
    <property type="component" value="Unassembled WGS sequence"/>
</dbReference>
<accession>A0AB35BWQ7</accession>
<organism evidence="5 6">
    <name type="scientific">Wohlfahrtiimonas chitiniclastica</name>
    <dbReference type="NCBI Taxonomy" id="400946"/>
    <lineage>
        <taxon>Bacteria</taxon>
        <taxon>Pseudomonadati</taxon>
        <taxon>Pseudomonadota</taxon>
        <taxon>Gammaproteobacteria</taxon>
        <taxon>Cardiobacteriales</taxon>
        <taxon>Ignatzschineriaceae</taxon>
        <taxon>Wohlfahrtiimonas</taxon>
    </lineage>
</organism>
<comment type="caution">
    <text evidence="5">The sequence shown here is derived from an EMBL/GenBank/DDBJ whole genome shotgun (WGS) entry which is preliminary data.</text>
</comment>
<evidence type="ECO:0000256" key="2">
    <source>
        <dbReference type="PROSITE-ProRule" id="PRU00110"/>
    </source>
</evidence>
<feature type="modified residue" description="Phosphohistidine" evidence="2">
    <location>
        <position position="534"/>
    </location>
</feature>
<dbReference type="SUPFAM" id="SSF47226">
    <property type="entry name" value="Histidine-containing phosphotransfer domain, HPT domain"/>
    <property type="match status" value="1"/>
</dbReference>
<name>A0AB35BWQ7_9GAMM</name>
<feature type="domain" description="HPt" evidence="4">
    <location>
        <begin position="490"/>
        <end position="592"/>
    </location>
</feature>
<dbReference type="Pfam" id="PF01627">
    <property type="entry name" value="Hpt"/>
    <property type="match status" value="1"/>
</dbReference>
<dbReference type="RefSeq" id="WP_213403474.1">
    <property type="nucleotide sequence ID" value="NZ_JAGIBT010000004.1"/>
</dbReference>
<dbReference type="InterPro" id="IPR008207">
    <property type="entry name" value="Sig_transdc_His_kin_Hpt_dom"/>
</dbReference>
<gene>
    <name evidence="5" type="ORF">J7561_03055</name>
</gene>
<keyword evidence="3" id="KW-0175">Coiled coil</keyword>
<dbReference type="AlphaFoldDB" id="A0AB35BWQ7"/>
<dbReference type="EMBL" id="JAGIBU010000001">
    <property type="protein sequence ID" value="MBS7824184.1"/>
    <property type="molecule type" value="Genomic_DNA"/>
</dbReference>
<dbReference type="InterPro" id="IPR036641">
    <property type="entry name" value="HPT_dom_sf"/>
</dbReference>
<dbReference type="Pfam" id="PF26379">
    <property type="entry name" value="FimL_2nd"/>
    <property type="match status" value="1"/>
</dbReference>
<evidence type="ECO:0000256" key="3">
    <source>
        <dbReference type="SAM" id="Coils"/>
    </source>
</evidence>
<feature type="coiled-coil region" evidence="3">
    <location>
        <begin position="13"/>
        <end position="40"/>
    </location>
</feature>
<reference evidence="5" key="1">
    <citation type="submission" date="2021-03" db="EMBL/GenBank/DDBJ databases">
        <title>Identification and antibiotic profiling of Wohlfahrtiimonas chitiniclastica, an underestimated human pathogen.</title>
        <authorList>
            <person name="Kopf A."/>
            <person name="Bunk B."/>
            <person name="Coldewey S."/>
            <person name="Gunzer F."/>
            <person name="Riedel T."/>
            <person name="Schroettner P."/>
        </authorList>
    </citation>
    <scope>NUCLEOTIDE SEQUENCE</scope>
    <source>
        <strain evidence="5">DSM 100917</strain>
    </source>
</reference>
<protein>
    <submittedName>
        <fullName evidence="5">Hpt domain-containing protein</fullName>
    </submittedName>
</protein>
<evidence type="ECO:0000313" key="6">
    <source>
        <dbReference type="Proteomes" id="UP000680020"/>
    </source>
</evidence>